<dbReference type="AlphaFoldDB" id="A0A0G0WNB9"/>
<gene>
    <name evidence="1" type="ORF">UU72_C0050G0003</name>
</gene>
<protein>
    <submittedName>
        <fullName evidence="1">Uncharacterized protein</fullName>
    </submittedName>
</protein>
<accession>A0A0G0WNB9</accession>
<dbReference type="Proteomes" id="UP000034163">
    <property type="component" value="Unassembled WGS sequence"/>
</dbReference>
<comment type="caution">
    <text evidence="1">The sequence shown here is derived from an EMBL/GenBank/DDBJ whole genome shotgun (WGS) entry which is preliminary data.</text>
</comment>
<dbReference type="EMBL" id="LCBS01000050">
    <property type="protein sequence ID" value="KKS14269.1"/>
    <property type="molecule type" value="Genomic_DNA"/>
</dbReference>
<evidence type="ECO:0000313" key="2">
    <source>
        <dbReference type="Proteomes" id="UP000034163"/>
    </source>
</evidence>
<organism evidence="1 2">
    <name type="scientific">candidate division WWE3 bacterium GW2011_GWB1_41_6</name>
    <dbReference type="NCBI Taxonomy" id="1619112"/>
    <lineage>
        <taxon>Bacteria</taxon>
        <taxon>Katanobacteria</taxon>
    </lineage>
</organism>
<proteinExistence type="predicted"/>
<sequence>MAPTEFPGHMVDQTKSSPVLETITEDKLTVKTHQRRGYSVNVY</sequence>
<name>A0A0G0WNB9_UNCKA</name>
<evidence type="ECO:0000313" key="1">
    <source>
        <dbReference type="EMBL" id="KKS14269.1"/>
    </source>
</evidence>
<reference evidence="1 2" key="1">
    <citation type="journal article" date="2015" name="Nature">
        <title>rRNA introns, odd ribosomes, and small enigmatic genomes across a large radiation of phyla.</title>
        <authorList>
            <person name="Brown C.T."/>
            <person name="Hug L.A."/>
            <person name="Thomas B.C."/>
            <person name="Sharon I."/>
            <person name="Castelle C.J."/>
            <person name="Singh A."/>
            <person name="Wilkins M.J."/>
            <person name="Williams K.H."/>
            <person name="Banfield J.F."/>
        </authorList>
    </citation>
    <scope>NUCLEOTIDE SEQUENCE [LARGE SCALE GENOMIC DNA]</scope>
</reference>